<dbReference type="Gene3D" id="3.40.50.150">
    <property type="entry name" value="Vaccinia Virus protein VP39"/>
    <property type="match status" value="1"/>
</dbReference>
<protein>
    <recommendedName>
        <fullName evidence="3">Methyltransferase domain-containing protein</fullName>
    </recommendedName>
</protein>
<organism evidence="1 2">
    <name type="scientific">Teichococcus deserti</name>
    <dbReference type="NCBI Taxonomy" id="1817963"/>
    <lineage>
        <taxon>Bacteria</taxon>
        <taxon>Pseudomonadati</taxon>
        <taxon>Pseudomonadota</taxon>
        <taxon>Alphaproteobacteria</taxon>
        <taxon>Acetobacterales</taxon>
        <taxon>Roseomonadaceae</taxon>
        <taxon>Roseomonas</taxon>
    </lineage>
</organism>
<dbReference type="EMBL" id="MLCO01000090">
    <property type="protein sequence ID" value="ONG54005.1"/>
    <property type="molecule type" value="Genomic_DNA"/>
</dbReference>
<proteinExistence type="predicted"/>
<dbReference type="RefSeq" id="WP_076957413.1">
    <property type="nucleotide sequence ID" value="NZ_MLCO01000090.1"/>
</dbReference>
<keyword evidence="2" id="KW-1185">Reference proteome</keyword>
<gene>
    <name evidence="1" type="ORF">BKE38_11050</name>
</gene>
<dbReference type="AlphaFoldDB" id="A0A1V2H4Q6"/>
<reference evidence="1 2" key="1">
    <citation type="submission" date="2016-10" db="EMBL/GenBank/DDBJ databases">
        <title>Draft Genome sequence of Roseomonas sp. strain M3.</title>
        <authorList>
            <person name="Subhash Y."/>
            <person name="Lee S."/>
        </authorList>
    </citation>
    <scope>NUCLEOTIDE SEQUENCE [LARGE SCALE GENOMIC DNA]</scope>
    <source>
        <strain evidence="1 2">M3</strain>
    </source>
</reference>
<dbReference type="Pfam" id="PF13489">
    <property type="entry name" value="Methyltransf_23"/>
    <property type="match status" value="1"/>
</dbReference>
<evidence type="ECO:0000313" key="2">
    <source>
        <dbReference type="Proteomes" id="UP000188879"/>
    </source>
</evidence>
<dbReference type="CDD" id="cd02440">
    <property type="entry name" value="AdoMet_MTases"/>
    <property type="match status" value="1"/>
</dbReference>
<comment type="caution">
    <text evidence="1">The sequence shown here is derived from an EMBL/GenBank/DDBJ whole genome shotgun (WGS) entry which is preliminary data.</text>
</comment>
<evidence type="ECO:0008006" key="3">
    <source>
        <dbReference type="Google" id="ProtNLM"/>
    </source>
</evidence>
<dbReference type="InterPro" id="IPR029063">
    <property type="entry name" value="SAM-dependent_MTases_sf"/>
</dbReference>
<dbReference type="Proteomes" id="UP000188879">
    <property type="component" value="Unassembled WGS sequence"/>
</dbReference>
<dbReference type="SUPFAM" id="SSF53335">
    <property type="entry name" value="S-adenosyl-L-methionine-dependent methyltransferases"/>
    <property type="match status" value="1"/>
</dbReference>
<evidence type="ECO:0000313" key="1">
    <source>
        <dbReference type="EMBL" id="ONG54005.1"/>
    </source>
</evidence>
<name>A0A1V2H4Q6_9PROT</name>
<sequence>MLRLRTFRWLLQTVWPDAKNLHFLDVGAGPGHFSRVAARHGFAVTALDARPAWALAEALDQPDAGGLATPRWAPRAEFRRLQADIRDIRNFDEHDVIGCIGLLYHLPLDDQARLLRRAAGRPVIVDTELYDAARILPGRADRFEACRSEGRYGGALVAEKQNVYSAVGPHRSFWFDEASILAFFRDQGRTRVTQVDPGYSSAFGSRRWYLLHG</sequence>
<accession>A0A1V2H4Q6</accession>